<comment type="caution">
    <text evidence="6">The sequence shown here is derived from an EMBL/GenBank/DDBJ whole genome shotgun (WGS) entry which is preliminary data.</text>
</comment>
<evidence type="ECO:0000256" key="4">
    <source>
        <dbReference type="ARBA" id="ARBA00023163"/>
    </source>
</evidence>
<dbReference type="PANTHER" id="PTHR30346:SF17">
    <property type="entry name" value="LYSR FAMILY TRANSCRIPTIONAL REGULATOR"/>
    <property type="match status" value="1"/>
</dbReference>
<dbReference type="InterPro" id="IPR000847">
    <property type="entry name" value="LysR_HTH_N"/>
</dbReference>
<reference evidence="6" key="1">
    <citation type="journal article" date="2014" name="Int. J. Syst. Evol. Microbiol.">
        <title>Complete genome sequence of Corynebacterium casei LMG S-19264T (=DSM 44701T), isolated from a smear-ripened cheese.</title>
        <authorList>
            <consortium name="US DOE Joint Genome Institute (JGI-PGF)"/>
            <person name="Walter F."/>
            <person name="Albersmeier A."/>
            <person name="Kalinowski J."/>
            <person name="Ruckert C."/>
        </authorList>
    </citation>
    <scope>NUCLEOTIDE SEQUENCE</scope>
    <source>
        <strain evidence="6">KCTC 32255</strain>
    </source>
</reference>
<dbReference type="Pfam" id="PF00126">
    <property type="entry name" value="HTH_1"/>
    <property type="match status" value="1"/>
</dbReference>
<evidence type="ECO:0000256" key="2">
    <source>
        <dbReference type="ARBA" id="ARBA00023015"/>
    </source>
</evidence>
<evidence type="ECO:0000256" key="1">
    <source>
        <dbReference type="ARBA" id="ARBA00009437"/>
    </source>
</evidence>
<keyword evidence="7" id="KW-1185">Reference proteome</keyword>
<dbReference type="Proteomes" id="UP000648075">
    <property type="component" value="Unassembled WGS sequence"/>
</dbReference>
<dbReference type="PRINTS" id="PR00039">
    <property type="entry name" value="HTHLYSR"/>
</dbReference>
<dbReference type="GO" id="GO:0003700">
    <property type="term" value="F:DNA-binding transcription factor activity"/>
    <property type="evidence" value="ECO:0007669"/>
    <property type="project" value="InterPro"/>
</dbReference>
<dbReference type="FunFam" id="1.10.10.10:FF:000001">
    <property type="entry name" value="LysR family transcriptional regulator"/>
    <property type="match status" value="1"/>
</dbReference>
<dbReference type="Pfam" id="PF03466">
    <property type="entry name" value="LysR_substrate"/>
    <property type="match status" value="1"/>
</dbReference>
<keyword evidence="2" id="KW-0805">Transcription regulation</keyword>
<dbReference type="GO" id="GO:0003677">
    <property type="term" value="F:DNA binding"/>
    <property type="evidence" value="ECO:0007669"/>
    <property type="project" value="UniProtKB-KW"/>
</dbReference>
<dbReference type="AlphaFoldDB" id="A0A918PGC9"/>
<reference evidence="6" key="2">
    <citation type="submission" date="2020-09" db="EMBL/GenBank/DDBJ databases">
        <authorList>
            <person name="Sun Q."/>
            <person name="Kim S."/>
        </authorList>
    </citation>
    <scope>NUCLEOTIDE SEQUENCE</scope>
    <source>
        <strain evidence="6">KCTC 32255</strain>
    </source>
</reference>
<sequence length="312" mass="34443">MELRHLRYFEAVARERSFTRAARLLHVAQPALSRQIRALEEELGTALFEREQRPVRLTEAGRLCYQATTQILAGVQQMRQAVQQLRIAGPARFVVGVVGSIMHGGLPETLRRFREQSHGVELDLVEMTTLEQVGALKDGRIDAGLGRVRIDDAAIRREILLHEPLVAALPVAMALTDPDPGADADRTPRVTLEVLARYPLIAYPLMPRPSYADQVLGLFRDHGLAPAKVIEVREIQTALGLVSAEAGIAIVPQSMQQLHRGEIRYVPLADRQARSPVILSQRDNDASAAGDLFRTIARHVFSGEAKATPTTD</sequence>
<feature type="domain" description="HTH lysR-type" evidence="5">
    <location>
        <begin position="1"/>
        <end position="58"/>
    </location>
</feature>
<dbReference type="RefSeq" id="WP_189621110.1">
    <property type="nucleotide sequence ID" value="NZ_BMZA01000006.1"/>
</dbReference>
<dbReference type="SUPFAM" id="SSF46785">
    <property type="entry name" value="Winged helix' DNA-binding domain"/>
    <property type="match status" value="1"/>
</dbReference>
<keyword evidence="3" id="KW-0238">DNA-binding</keyword>
<evidence type="ECO:0000313" key="7">
    <source>
        <dbReference type="Proteomes" id="UP000648075"/>
    </source>
</evidence>
<gene>
    <name evidence="6" type="ORF">GCM10011614_20600</name>
</gene>
<evidence type="ECO:0000259" key="5">
    <source>
        <dbReference type="PROSITE" id="PS50931"/>
    </source>
</evidence>
<evidence type="ECO:0000256" key="3">
    <source>
        <dbReference type="ARBA" id="ARBA00023125"/>
    </source>
</evidence>
<dbReference type="PANTHER" id="PTHR30346">
    <property type="entry name" value="TRANSCRIPTIONAL DUAL REGULATOR HCAR-RELATED"/>
    <property type="match status" value="1"/>
</dbReference>
<dbReference type="Gene3D" id="3.40.190.10">
    <property type="entry name" value="Periplasmic binding protein-like II"/>
    <property type="match status" value="2"/>
</dbReference>
<dbReference type="InterPro" id="IPR036390">
    <property type="entry name" value="WH_DNA-bd_sf"/>
</dbReference>
<organism evidence="6 7">
    <name type="scientific">Novosphingobium colocasiae</name>
    <dbReference type="NCBI Taxonomy" id="1256513"/>
    <lineage>
        <taxon>Bacteria</taxon>
        <taxon>Pseudomonadati</taxon>
        <taxon>Pseudomonadota</taxon>
        <taxon>Alphaproteobacteria</taxon>
        <taxon>Sphingomonadales</taxon>
        <taxon>Sphingomonadaceae</taxon>
        <taxon>Novosphingobium</taxon>
    </lineage>
</organism>
<accession>A0A918PGC9</accession>
<keyword evidence="4" id="KW-0804">Transcription</keyword>
<dbReference type="EMBL" id="BMZA01000006">
    <property type="protein sequence ID" value="GGZ05491.1"/>
    <property type="molecule type" value="Genomic_DNA"/>
</dbReference>
<protein>
    <submittedName>
        <fullName evidence="6">LysR family transcriptional regulator</fullName>
    </submittedName>
</protein>
<proteinExistence type="inferred from homology"/>
<dbReference type="Gene3D" id="1.10.10.10">
    <property type="entry name" value="Winged helix-like DNA-binding domain superfamily/Winged helix DNA-binding domain"/>
    <property type="match status" value="1"/>
</dbReference>
<comment type="similarity">
    <text evidence="1">Belongs to the LysR transcriptional regulatory family.</text>
</comment>
<dbReference type="PROSITE" id="PS50931">
    <property type="entry name" value="HTH_LYSR"/>
    <property type="match status" value="1"/>
</dbReference>
<evidence type="ECO:0000313" key="6">
    <source>
        <dbReference type="EMBL" id="GGZ05491.1"/>
    </source>
</evidence>
<dbReference type="InterPro" id="IPR005119">
    <property type="entry name" value="LysR_subst-bd"/>
</dbReference>
<dbReference type="GO" id="GO:0032993">
    <property type="term" value="C:protein-DNA complex"/>
    <property type="evidence" value="ECO:0007669"/>
    <property type="project" value="TreeGrafter"/>
</dbReference>
<dbReference type="InterPro" id="IPR036388">
    <property type="entry name" value="WH-like_DNA-bd_sf"/>
</dbReference>
<name>A0A918PGC9_9SPHN</name>
<dbReference type="SUPFAM" id="SSF53850">
    <property type="entry name" value="Periplasmic binding protein-like II"/>
    <property type="match status" value="1"/>
</dbReference>